<keyword evidence="1" id="KW-1133">Transmembrane helix</keyword>
<keyword evidence="1" id="KW-0812">Transmembrane</keyword>
<evidence type="ECO:0000313" key="3">
    <source>
        <dbReference type="Proteomes" id="UP000595095"/>
    </source>
</evidence>
<evidence type="ECO:0000313" key="2">
    <source>
        <dbReference type="EMBL" id="QPG06638.1"/>
    </source>
</evidence>
<reference evidence="2 3" key="1">
    <citation type="submission" date="2020-11" db="EMBL/GenBank/DDBJ databases">
        <title>Complete genome sequence for Salinimonas sp. strain G2-b.</title>
        <authorList>
            <person name="Park S.-J."/>
        </authorList>
    </citation>
    <scope>NUCLEOTIDE SEQUENCE [LARGE SCALE GENOMIC DNA]</scope>
    <source>
        <strain evidence="2 3">G2-b</strain>
    </source>
</reference>
<protein>
    <submittedName>
        <fullName evidence="2">DUF2244 domain-containing protein</fullName>
    </submittedName>
</protein>
<keyword evidence="3" id="KW-1185">Reference proteome</keyword>
<dbReference type="Pfam" id="PF10003">
    <property type="entry name" value="DUF2244"/>
    <property type="match status" value="1"/>
</dbReference>
<dbReference type="AlphaFoldDB" id="A0A7S9DZ77"/>
<dbReference type="RefSeq" id="WP_195811714.1">
    <property type="nucleotide sequence ID" value="NZ_CP064795.1"/>
</dbReference>
<sequence length="150" mass="17346">MSPNRSASWDEIKLVLLGFAVVIFSIAIAWTMAGVWIVLPFAGAELALLGYLMYRANWQAYQHQRLIITPVWLVLEQGYRHQKVVKLIRAECQIMVTETEGHWQLPLYVIYCGGKEYPVGTFLNLSDLKQLQYCLHQCGLGLCRNRWWES</sequence>
<dbReference type="InterPro" id="IPR019253">
    <property type="entry name" value="DUF2244_TM"/>
</dbReference>
<dbReference type="Proteomes" id="UP000595095">
    <property type="component" value="Chromosome"/>
</dbReference>
<feature type="transmembrane region" description="Helical" evidence="1">
    <location>
        <begin position="12"/>
        <end position="30"/>
    </location>
</feature>
<evidence type="ECO:0000256" key="1">
    <source>
        <dbReference type="SAM" id="Phobius"/>
    </source>
</evidence>
<feature type="transmembrane region" description="Helical" evidence="1">
    <location>
        <begin position="36"/>
        <end position="54"/>
    </location>
</feature>
<gene>
    <name evidence="2" type="ORF">IT774_05620</name>
</gene>
<dbReference type="KEGG" id="smaa:IT774_05620"/>
<proteinExistence type="predicted"/>
<accession>A0A7S9DZ77</accession>
<keyword evidence="1" id="KW-0472">Membrane</keyword>
<organism evidence="2 3">
    <name type="scientific">Salinimonas marina</name>
    <dbReference type="NCBI Taxonomy" id="2785918"/>
    <lineage>
        <taxon>Bacteria</taxon>
        <taxon>Pseudomonadati</taxon>
        <taxon>Pseudomonadota</taxon>
        <taxon>Gammaproteobacteria</taxon>
        <taxon>Alteromonadales</taxon>
        <taxon>Alteromonadaceae</taxon>
        <taxon>Alteromonas/Salinimonas group</taxon>
        <taxon>Salinimonas</taxon>
    </lineage>
</organism>
<dbReference type="EMBL" id="CP064795">
    <property type="protein sequence ID" value="QPG06638.1"/>
    <property type="molecule type" value="Genomic_DNA"/>
</dbReference>
<name>A0A7S9DZ77_9ALTE</name>